<evidence type="ECO:0000256" key="8">
    <source>
        <dbReference type="SAM" id="Phobius"/>
    </source>
</evidence>
<keyword evidence="4" id="KW-0560">Oxidoreductase</keyword>
<dbReference type="InterPro" id="IPR001128">
    <property type="entry name" value="Cyt_P450"/>
</dbReference>
<keyword evidence="6" id="KW-0503">Monooxygenase</keyword>
<dbReference type="InterPro" id="IPR036396">
    <property type="entry name" value="Cyt_P450_sf"/>
</dbReference>
<dbReference type="InParanoid" id="A0A0D1XZT0"/>
<keyword evidence="8" id="KW-0472">Membrane</keyword>
<evidence type="ECO:0000256" key="4">
    <source>
        <dbReference type="ARBA" id="ARBA00023002"/>
    </source>
</evidence>
<protein>
    <recommendedName>
        <fullName evidence="11">Cytochrome P450</fullName>
    </recommendedName>
</protein>
<evidence type="ECO:0000256" key="1">
    <source>
        <dbReference type="ARBA" id="ARBA00010617"/>
    </source>
</evidence>
<evidence type="ECO:0008006" key="11">
    <source>
        <dbReference type="Google" id="ProtNLM"/>
    </source>
</evidence>
<keyword evidence="10" id="KW-1185">Reference proteome</keyword>
<name>A0A0D1XZT0_9PEZI</name>
<evidence type="ECO:0000256" key="2">
    <source>
        <dbReference type="ARBA" id="ARBA00022617"/>
    </source>
</evidence>
<accession>A0A0D1XZT0</accession>
<feature type="transmembrane region" description="Helical" evidence="8">
    <location>
        <begin position="6"/>
        <end position="23"/>
    </location>
</feature>
<dbReference type="PRINTS" id="PR00463">
    <property type="entry name" value="EP450I"/>
</dbReference>
<reference evidence="9 10" key="1">
    <citation type="submission" date="2015-01" db="EMBL/GenBank/DDBJ databases">
        <title>The Genome Sequence of Ochroconis gallopava CBS43764.</title>
        <authorList>
            <consortium name="The Broad Institute Genomics Platform"/>
            <person name="Cuomo C."/>
            <person name="de Hoog S."/>
            <person name="Gorbushina A."/>
            <person name="Stielow B."/>
            <person name="Teixiera M."/>
            <person name="Abouelleil A."/>
            <person name="Chapman S.B."/>
            <person name="Priest M."/>
            <person name="Young S.K."/>
            <person name="Wortman J."/>
            <person name="Nusbaum C."/>
            <person name="Birren B."/>
        </authorList>
    </citation>
    <scope>NUCLEOTIDE SEQUENCE [LARGE SCALE GENOMIC DNA]</scope>
    <source>
        <strain evidence="9 10">CBS 43764</strain>
    </source>
</reference>
<dbReference type="InterPro" id="IPR002401">
    <property type="entry name" value="Cyt_P450_E_grp-I"/>
</dbReference>
<keyword evidence="8" id="KW-0812">Transmembrane</keyword>
<dbReference type="Pfam" id="PF00067">
    <property type="entry name" value="p450"/>
    <property type="match status" value="1"/>
</dbReference>
<dbReference type="GeneID" id="27309208"/>
<dbReference type="Proteomes" id="UP000053259">
    <property type="component" value="Unassembled WGS sequence"/>
</dbReference>
<keyword evidence="8" id="KW-1133">Transmembrane helix</keyword>
<evidence type="ECO:0000313" key="9">
    <source>
        <dbReference type="EMBL" id="KIW08316.1"/>
    </source>
</evidence>
<dbReference type="OrthoDB" id="1470350at2759"/>
<dbReference type="VEuPathDB" id="FungiDB:PV09_01235"/>
<evidence type="ECO:0000256" key="6">
    <source>
        <dbReference type="ARBA" id="ARBA00023033"/>
    </source>
</evidence>
<comment type="cofactor">
    <cofactor evidence="7">
        <name>heme</name>
        <dbReference type="ChEBI" id="CHEBI:30413"/>
    </cofactor>
</comment>
<dbReference type="PANTHER" id="PTHR24291:SF50">
    <property type="entry name" value="BIFUNCTIONAL ALBAFLAVENONE MONOOXYGENASE_TERPENE SYNTHASE"/>
    <property type="match status" value="1"/>
</dbReference>
<dbReference type="HOGENOM" id="CLU_001570_25_2_1"/>
<evidence type="ECO:0000256" key="5">
    <source>
        <dbReference type="ARBA" id="ARBA00023004"/>
    </source>
</evidence>
<sequence>MGVGKLIYTIVFACIAYPTYSIVQHYRIAKRVGLPVLVTPVNPFSPVWWFLGSLLFPLMRRVPLQIIQDWAMFGDIGWPFGDRGQVHKRYGPTFLIVTPGGSNLVTSDPKTIEECLRRTNAFLKPPVIYSAIEYFGPNVDTVNGDAWQRHRRLTTPPFNERNSGLVWKESLKQAEGMAAEWSSKTSVGGDRTLEDTKKLALHVLTSAGFGKNYDFEIGTTKVPEGHSLSYRDALAGILKDMLVSIIAANVNAPLWMLPKSWRDMKQYQAEFKKYMIEMADEQRASMKDEMGAPQQDNLMAALIRANEVSRSQGKGRYSLSDEEIYGNLFIWNLAGHDTTAGTLAFAFTLLSVRPDVQDWIAEEINAVFGDTTVDKWDYEKSFPRLRRCLATMYETLRLFGPVPSMTKQTFSPQSLEIAGEQFQIPENYMLTLNLTSLHYSESHWGSDSHRWRPSRFIKEGELVIPGPGNTFIPWVAGPRVCPGKKFAQVEFVATLAMCLRKHRVQAVPEAGESEADTYKRVFAVANYSEMGVNPTLKMVHPERVRLSWKPTNA</sequence>
<keyword evidence="3 7" id="KW-0479">Metal-binding</keyword>
<proteinExistence type="inferred from homology"/>
<dbReference type="GO" id="GO:0016705">
    <property type="term" value="F:oxidoreductase activity, acting on paired donors, with incorporation or reduction of molecular oxygen"/>
    <property type="evidence" value="ECO:0007669"/>
    <property type="project" value="InterPro"/>
</dbReference>
<dbReference type="GO" id="GO:0020037">
    <property type="term" value="F:heme binding"/>
    <property type="evidence" value="ECO:0007669"/>
    <property type="project" value="InterPro"/>
</dbReference>
<keyword evidence="5 7" id="KW-0408">Iron</keyword>
<evidence type="ECO:0000313" key="10">
    <source>
        <dbReference type="Proteomes" id="UP000053259"/>
    </source>
</evidence>
<dbReference type="STRING" id="253628.A0A0D1XZT0"/>
<organism evidence="9 10">
    <name type="scientific">Verruconis gallopava</name>
    <dbReference type="NCBI Taxonomy" id="253628"/>
    <lineage>
        <taxon>Eukaryota</taxon>
        <taxon>Fungi</taxon>
        <taxon>Dikarya</taxon>
        <taxon>Ascomycota</taxon>
        <taxon>Pezizomycotina</taxon>
        <taxon>Dothideomycetes</taxon>
        <taxon>Pleosporomycetidae</taxon>
        <taxon>Venturiales</taxon>
        <taxon>Sympoventuriaceae</taxon>
        <taxon>Verruconis</taxon>
    </lineage>
</organism>
<dbReference type="PANTHER" id="PTHR24291">
    <property type="entry name" value="CYTOCHROME P450 FAMILY 4"/>
    <property type="match status" value="1"/>
</dbReference>
<dbReference type="CDD" id="cd11070">
    <property type="entry name" value="CYP56-like"/>
    <property type="match status" value="1"/>
</dbReference>
<dbReference type="SUPFAM" id="SSF48264">
    <property type="entry name" value="Cytochrome P450"/>
    <property type="match status" value="1"/>
</dbReference>
<dbReference type="Gene3D" id="1.10.630.10">
    <property type="entry name" value="Cytochrome P450"/>
    <property type="match status" value="1"/>
</dbReference>
<dbReference type="GO" id="GO:0004497">
    <property type="term" value="F:monooxygenase activity"/>
    <property type="evidence" value="ECO:0007669"/>
    <property type="project" value="UniProtKB-KW"/>
</dbReference>
<feature type="transmembrane region" description="Helical" evidence="8">
    <location>
        <begin position="35"/>
        <end position="59"/>
    </location>
</feature>
<dbReference type="EMBL" id="KN847531">
    <property type="protein sequence ID" value="KIW08316.1"/>
    <property type="molecule type" value="Genomic_DNA"/>
</dbReference>
<dbReference type="InterPro" id="IPR050196">
    <property type="entry name" value="Cytochrome_P450_Monoox"/>
</dbReference>
<comment type="similarity">
    <text evidence="1">Belongs to the cytochrome P450 family.</text>
</comment>
<dbReference type="RefSeq" id="XP_016218185.1">
    <property type="nucleotide sequence ID" value="XM_016354090.1"/>
</dbReference>
<evidence type="ECO:0000256" key="7">
    <source>
        <dbReference type="PIRSR" id="PIRSR602401-1"/>
    </source>
</evidence>
<dbReference type="PRINTS" id="PR00385">
    <property type="entry name" value="P450"/>
</dbReference>
<evidence type="ECO:0000256" key="3">
    <source>
        <dbReference type="ARBA" id="ARBA00022723"/>
    </source>
</evidence>
<keyword evidence="2 7" id="KW-0349">Heme</keyword>
<feature type="binding site" description="axial binding residue" evidence="7">
    <location>
        <position position="481"/>
    </location>
    <ligand>
        <name>heme</name>
        <dbReference type="ChEBI" id="CHEBI:30413"/>
    </ligand>
    <ligandPart>
        <name>Fe</name>
        <dbReference type="ChEBI" id="CHEBI:18248"/>
    </ligandPart>
</feature>
<dbReference type="GO" id="GO:0005506">
    <property type="term" value="F:iron ion binding"/>
    <property type="evidence" value="ECO:0007669"/>
    <property type="project" value="InterPro"/>
</dbReference>
<gene>
    <name evidence="9" type="ORF">PV09_01235</name>
</gene>
<dbReference type="AlphaFoldDB" id="A0A0D1XZT0"/>